<gene>
    <name evidence="8" type="primary">hydG</name>
    <name evidence="8" type="ORF">JW646_05870</name>
</gene>
<keyword evidence="3" id="KW-0949">S-adenosyl-L-methionine</keyword>
<protein>
    <submittedName>
        <fullName evidence="8">[FeFe] hydrogenase H-cluster radical SAM maturase HydG</fullName>
    </submittedName>
</protein>
<name>A0AAX2ZIW6_9FIRM</name>
<dbReference type="InterPro" id="IPR010722">
    <property type="entry name" value="BATS_dom"/>
</dbReference>
<dbReference type="GO" id="GO:0003824">
    <property type="term" value="F:catalytic activity"/>
    <property type="evidence" value="ECO:0007669"/>
    <property type="project" value="InterPro"/>
</dbReference>
<accession>A0AAX2ZIW6</accession>
<sequence length="476" mass="54102">MAYDPKSRKAEEFINHDEILDSLEYAKSNKGNKELIEGILDKANRAKGLTHREAAVLLECEDEELIERMFKMAEDIKKRFYGNRIVMFAPLYLSNYCVNGCVYCPYHLKNKKIARKKLTQEEIKREVIALQDLGHKRLALEAGEDPKNNPIEYILESIDTIYSIKHKNGAIRRVNVNIAATTIENYKKLKDAGIGTYILFQETYNKESYEKLHPTGPKHDYNYHTEAHDRAMEAGIDDVGLGVLYGLSTYKYELVGILMHAEHLEAAFGVGPHTISVPRLRPADDIDVSEFPEALSDEIFQKIVAIIRLAVPYTGMIVSTRESQKTREKVLHLGVSQISGASSTSVGGYADRAEGVKEEVTSAQFDVDDDRTLDEVVNWLLDMNYIPSFCTACYREGRTGDRFMALCKNGQIANCCQPNAIMTLKEYLEDYASESTKESGENLIEKEVKKIPKDKVREIVEERLIKITNGQRDFRF</sequence>
<dbReference type="InterPro" id="IPR034428">
    <property type="entry name" value="ThiH/NoCL/HydG-like"/>
</dbReference>
<dbReference type="PROSITE" id="PS51918">
    <property type="entry name" value="RADICAL_SAM"/>
    <property type="match status" value="1"/>
</dbReference>
<evidence type="ECO:0000256" key="6">
    <source>
        <dbReference type="ARBA" id="ARBA00023014"/>
    </source>
</evidence>
<dbReference type="AlphaFoldDB" id="A0AAX2ZIW6"/>
<dbReference type="CDD" id="cd01335">
    <property type="entry name" value="Radical_SAM"/>
    <property type="match status" value="1"/>
</dbReference>
<dbReference type="SFLD" id="SFLDF00319">
    <property type="entry name" value="Fe_hydrogenase_maturase_(HydG"/>
    <property type="match status" value="1"/>
</dbReference>
<dbReference type="KEGG" id="tem:JW646_05870"/>
<dbReference type="GO" id="GO:0044272">
    <property type="term" value="P:sulfur compound biosynthetic process"/>
    <property type="evidence" value="ECO:0007669"/>
    <property type="project" value="UniProtKB-ARBA"/>
</dbReference>
<dbReference type="PANTHER" id="PTHR43583">
    <property type="entry name" value="2-IMINOACETATE SYNTHASE"/>
    <property type="match status" value="1"/>
</dbReference>
<dbReference type="SMART" id="SM00876">
    <property type="entry name" value="BATS"/>
    <property type="match status" value="1"/>
</dbReference>
<dbReference type="GO" id="GO:0051539">
    <property type="term" value="F:4 iron, 4 sulfur cluster binding"/>
    <property type="evidence" value="ECO:0007669"/>
    <property type="project" value="UniProtKB-KW"/>
</dbReference>
<dbReference type="RefSeq" id="WP_074919247.1">
    <property type="nucleotide sequence ID" value="NZ_CP081135.1"/>
</dbReference>
<evidence type="ECO:0000256" key="5">
    <source>
        <dbReference type="ARBA" id="ARBA00023004"/>
    </source>
</evidence>
<evidence type="ECO:0000256" key="4">
    <source>
        <dbReference type="ARBA" id="ARBA00022723"/>
    </source>
</evidence>
<evidence type="ECO:0000256" key="3">
    <source>
        <dbReference type="ARBA" id="ARBA00022691"/>
    </source>
</evidence>
<dbReference type="InterPro" id="IPR007197">
    <property type="entry name" value="rSAM"/>
</dbReference>
<dbReference type="GO" id="GO:0046872">
    <property type="term" value="F:metal ion binding"/>
    <property type="evidence" value="ECO:0007669"/>
    <property type="project" value="UniProtKB-KW"/>
</dbReference>
<keyword evidence="2" id="KW-0004">4Fe-4S</keyword>
<dbReference type="SFLD" id="SFLDS00029">
    <property type="entry name" value="Radical_SAM"/>
    <property type="match status" value="1"/>
</dbReference>
<dbReference type="Proteomes" id="UP001198983">
    <property type="component" value="Chromosome"/>
</dbReference>
<organism evidence="8 9">
    <name type="scientific">Terrisporobacter hibernicus</name>
    <dbReference type="NCBI Taxonomy" id="2813371"/>
    <lineage>
        <taxon>Bacteria</taxon>
        <taxon>Bacillati</taxon>
        <taxon>Bacillota</taxon>
        <taxon>Clostridia</taxon>
        <taxon>Peptostreptococcales</taxon>
        <taxon>Peptostreptococcaceae</taxon>
        <taxon>Terrisporobacter</taxon>
    </lineage>
</organism>
<evidence type="ECO:0000256" key="2">
    <source>
        <dbReference type="ARBA" id="ARBA00022485"/>
    </source>
</evidence>
<dbReference type="EMBL" id="CP081135">
    <property type="protein sequence ID" value="UEL48976.1"/>
    <property type="molecule type" value="Genomic_DNA"/>
</dbReference>
<evidence type="ECO:0000256" key="1">
    <source>
        <dbReference type="ARBA" id="ARBA00001966"/>
    </source>
</evidence>
<keyword evidence="6" id="KW-0411">Iron-sulfur</keyword>
<evidence type="ECO:0000313" key="8">
    <source>
        <dbReference type="EMBL" id="UEL48976.1"/>
    </source>
</evidence>
<dbReference type="NCBIfam" id="TIGR03955">
    <property type="entry name" value="rSAM_HydG"/>
    <property type="match status" value="1"/>
</dbReference>
<reference evidence="8 9" key="1">
    <citation type="journal article" date="2023" name="Int. J. Syst. Evol. Microbiol.">
        <title>Terrisporobacter hibernicus sp. nov., isolated from bovine faeces in Northern Ireland.</title>
        <authorList>
            <person name="Mitchell M."/>
            <person name="Nguyen S.V."/>
            <person name="Connor M."/>
            <person name="Fairley D.J."/>
            <person name="Donoghue O."/>
            <person name="Marshall H."/>
            <person name="Koolman L."/>
            <person name="McMullan G."/>
            <person name="Schaffer K.E."/>
            <person name="McGrath J.W."/>
            <person name="Fanning S."/>
        </authorList>
    </citation>
    <scope>NUCLEOTIDE SEQUENCE [LARGE SCALE GENOMIC DNA]</scope>
    <source>
        <strain evidence="8 9">MCA3</strain>
    </source>
</reference>
<keyword evidence="9" id="KW-1185">Reference proteome</keyword>
<dbReference type="Gene3D" id="3.20.20.70">
    <property type="entry name" value="Aldolase class I"/>
    <property type="match status" value="1"/>
</dbReference>
<comment type="cofactor">
    <cofactor evidence="1">
        <name>[4Fe-4S] cluster</name>
        <dbReference type="ChEBI" id="CHEBI:49883"/>
    </cofactor>
</comment>
<dbReference type="InterPro" id="IPR013785">
    <property type="entry name" value="Aldolase_TIM"/>
</dbReference>
<dbReference type="GO" id="GO:0042364">
    <property type="term" value="P:water-soluble vitamin biosynthetic process"/>
    <property type="evidence" value="ECO:0007669"/>
    <property type="project" value="UniProtKB-ARBA"/>
</dbReference>
<dbReference type="SUPFAM" id="SSF102114">
    <property type="entry name" value="Radical SAM enzymes"/>
    <property type="match status" value="1"/>
</dbReference>
<keyword evidence="5" id="KW-0408">Iron</keyword>
<dbReference type="InterPro" id="IPR024007">
    <property type="entry name" value="FeFe-hyd_mat_HydG"/>
</dbReference>
<feature type="domain" description="Radical SAM core" evidence="7">
    <location>
        <begin position="83"/>
        <end position="313"/>
    </location>
</feature>
<dbReference type="Pfam" id="PF06968">
    <property type="entry name" value="BATS"/>
    <property type="match status" value="1"/>
</dbReference>
<dbReference type="Pfam" id="PF04055">
    <property type="entry name" value="Radical_SAM"/>
    <property type="match status" value="1"/>
</dbReference>
<dbReference type="PANTHER" id="PTHR43583:SF2">
    <property type="entry name" value="THIAZOLE BIOSYNTHESIS PROTEIN"/>
    <property type="match status" value="1"/>
</dbReference>
<dbReference type="SFLD" id="SFLDG01060">
    <property type="entry name" value="BATS_domain_containing"/>
    <property type="match status" value="1"/>
</dbReference>
<evidence type="ECO:0000313" key="9">
    <source>
        <dbReference type="Proteomes" id="UP001198983"/>
    </source>
</evidence>
<dbReference type="InterPro" id="IPR058240">
    <property type="entry name" value="rSAM_sf"/>
</dbReference>
<evidence type="ECO:0000259" key="7">
    <source>
        <dbReference type="PROSITE" id="PS51918"/>
    </source>
</evidence>
<proteinExistence type="predicted"/>
<dbReference type="SFLD" id="SFLDG01081">
    <property type="entry name" value="cleavage_of_the_Ca-Cb_bond_in"/>
    <property type="match status" value="1"/>
</dbReference>
<keyword evidence="4" id="KW-0479">Metal-binding</keyword>